<keyword evidence="12" id="KW-1185">Reference proteome</keyword>
<evidence type="ECO:0000259" key="9">
    <source>
        <dbReference type="Pfam" id="PF18332"/>
    </source>
</evidence>
<dbReference type="InterPro" id="IPR047008">
    <property type="entry name" value="XRN1_SH3_sf"/>
</dbReference>
<feature type="domain" description="5'-3' exoribonuclease 1 D1" evidence="9">
    <location>
        <begin position="919"/>
        <end position="1093"/>
    </location>
</feature>
<dbReference type="Proteomes" id="UP001145021">
    <property type="component" value="Unassembled WGS sequence"/>
</dbReference>
<keyword evidence="3 11" id="KW-0269">Exonuclease</keyword>
<organism evidence="11 12">
    <name type="scientific">Coemansia asiatica</name>
    <dbReference type="NCBI Taxonomy" id="1052880"/>
    <lineage>
        <taxon>Eukaryota</taxon>
        <taxon>Fungi</taxon>
        <taxon>Fungi incertae sedis</taxon>
        <taxon>Zoopagomycota</taxon>
        <taxon>Kickxellomycotina</taxon>
        <taxon>Kickxellomycetes</taxon>
        <taxon>Kickxellales</taxon>
        <taxon>Kickxellaceae</taxon>
        <taxon>Coemansia</taxon>
    </lineage>
</organism>
<feature type="compositionally biased region" description="Low complexity" evidence="5">
    <location>
        <begin position="1836"/>
        <end position="1847"/>
    </location>
</feature>
<reference evidence="11" key="1">
    <citation type="submission" date="2022-07" db="EMBL/GenBank/DDBJ databases">
        <title>Phylogenomic reconstructions and comparative analyses of Kickxellomycotina fungi.</title>
        <authorList>
            <person name="Reynolds N.K."/>
            <person name="Stajich J.E."/>
            <person name="Barry K."/>
            <person name="Grigoriev I.V."/>
            <person name="Crous P."/>
            <person name="Smith M.E."/>
        </authorList>
    </citation>
    <scope>NUCLEOTIDE SEQUENCE</scope>
    <source>
        <strain evidence="11">NBRC 105413</strain>
    </source>
</reference>
<dbReference type="InterPro" id="IPR027073">
    <property type="entry name" value="5_3_exoribonuclease"/>
</dbReference>
<dbReference type="Gene3D" id="2.30.30.750">
    <property type="match status" value="1"/>
</dbReference>
<dbReference type="InterPro" id="IPR004859">
    <property type="entry name" value="Xrn1_N"/>
</dbReference>
<evidence type="ECO:0000313" key="11">
    <source>
        <dbReference type="EMBL" id="KAJ1646013.1"/>
    </source>
</evidence>
<feature type="domain" description="Xrn1 N-terminal" evidence="6">
    <location>
        <begin position="1"/>
        <end position="237"/>
    </location>
</feature>
<dbReference type="Pfam" id="PF18129">
    <property type="entry name" value="SH3_12"/>
    <property type="match status" value="1"/>
</dbReference>
<dbReference type="Pfam" id="PF18332">
    <property type="entry name" value="XRN1_D1"/>
    <property type="match status" value="1"/>
</dbReference>
<dbReference type="GO" id="GO:0005634">
    <property type="term" value="C:nucleus"/>
    <property type="evidence" value="ECO:0007669"/>
    <property type="project" value="TreeGrafter"/>
</dbReference>
<dbReference type="Gene3D" id="3.40.50.12390">
    <property type="match status" value="2"/>
</dbReference>
<dbReference type="InterPro" id="IPR041412">
    <property type="entry name" value="Xrn1_helical"/>
</dbReference>
<feature type="domain" description="Xrn1 helical" evidence="7">
    <location>
        <begin position="307"/>
        <end position="394"/>
    </location>
</feature>
<sequence length="1847" mass="204135">MGIPKFFRWLSGRYPLVCERVTDDNIPEFDNLYLDMNGIIHNCTHPKDGEAPAPATDEERFLAIFNYIDFLFNKIRPQKVFFLGIDGVAPRAKMNEQRARRFRTAKELEEQQAKELRERRSRGEVILPGEETYNDNVFDPTCITPGTEFMDKLTEALRYYINKRVSEDANWRKPKVILSAPNVPGEGEHKIMDYIRFSRAQPGYSANTRHCLYGLDADLIMLGLLSHEPHFSLLREEVLFGARARRGSASADPSMQPFYLLHISILRDYLDHEFSDLKTQLGSSAQYNAMQNGQPAEPQSETADADKFDLERIIDDYVLMIMLVGNDFLPNLPKLSINGGALNFMFATYSRIRPSLGGYLHDNGVLNLERFEVFMREMARVEVDSFKLEVADHQWYQVYKHKALLRGETPDDSCVVSDADSGKRRGSKRSRGKGRGTSDAVSENEMFEYASMLGEVTIPIKAGKLVISKSQQSMLDLIRRFAIRALPKVAADRHKVQMQYLPGPATPLDNLIVSKTAELLELYVGHEYSHNGSMTLHVAAGSPKAIAKLELEDNDSTGDESSISSTVNFVSGSTAYGVLGGLEDSSDEESDNDDDEAAVSGQVGTNLKSVVPEFAKSVADPADAAAVSAYVNQRLSEFDSVLVVPDSEIDVYTRKGDASDFWQRFELWKANYYRTKLEATYEVPDITDEGHKDDASAPYSGQVFRSPPLPVEPMCRHYIMSLQWVLMYYFHGCQSWSWFYPYHYAPCISDICANLAAYKVEKFNNDPPYTPYEQLMCVLPPYSRKLLPAPLRALMVDVNSPIRDLFPTSFEVDMNGKKMPWEAVVLINFVDVDRIRAAMTSKLALLSEDETRRNSRGKNMLYSYAPLDVDEDSDDLPEYQTPSCLKFPSIRPLRCKGMLFVMPSLKTKTGHGSLQLIRGLVEGSVTRAHMRPGFPSLFTISHTAKLAFNATEVFGFPSKDESLVVTVLPDSLSQQGSAKEISAELANGKRVHGAYRPRRVFVAWPYLRDAVLVGVSDESGVYTIDASGTKIIYQEHSGPVQRSIWIKKHMDSVFQAKKMQAVILSETSKVLLHVLPLRGMKLYPNGSLVREYGFPSPGQRGAATAAAGHPWADIDEWAHLGVETYHPNMVLTDLTGVWVNNPRFAEHNALPLERSLPIASRAFFIGRTPLYGHPGKIVGHAKDRSGSIVGVDIQLVANTNIGATKYANHLGVNTLAHRQHISGERYRPSYIVAREIGISSLLLSRITSKMTIMDTSKSGDAVRLHVGLDLKFEAKRLKVIGYTKRGPNGWLFSDKAVDLILRYKADFPDMFARLDRRSDNDSLTASECFAPLTQSATDATTDASLKKTVAKQIERLKSWHKANIDRSAMVQVPIESEILTKGEIDSIVAAQAQTRQGATKRVLLRDIRREAVLRPVDAQYLLKTQSLMIGHRVVYVSDRSGSVPLGAKGYVVGIHAKESNSEQQMQKPNQSASGQHMARVHQEGVSADMIQMVEVVFDKEFIDGTTLEGRCPAYRGALVPPYQVLDLTSWGLGQNVSSKPSATPRTVDTIKPAPDTVNQRLGIGAGQTAHIAAKVRATFNRPAGTAVVDGEARGAFSVNVQEPREAPWINSSSSGAFKAKSGQAPANSSHATKIISQITSALVKPSPAMTTATAMAIPPADKEEEAHARNIINTLLAGPMEKMSIGDSSKEKGKGKNKAINVASVNDPAIISSNIQSTSALVGHPLVAGHMPLVIEEDYFSDSMDEDDSGEQRDSNKHKQIYYDYSKENAASNSAIRNGRGRGSANRSRGRGRGGNNSNNCTRTDANKDDSGSARGRGRGRGGYVRGRGGHGHGQSQGQSHNASSAL</sequence>
<evidence type="ECO:0000259" key="10">
    <source>
        <dbReference type="Pfam" id="PF18334"/>
    </source>
</evidence>
<dbReference type="GO" id="GO:0004534">
    <property type="term" value="F:5'-3' RNA exonuclease activity"/>
    <property type="evidence" value="ECO:0007669"/>
    <property type="project" value="TreeGrafter"/>
</dbReference>
<dbReference type="InterPro" id="IPR040992">
    <property type="entry name" value="XRN1_D1"/>
</dbReference>
<feature type="compositionally biased region" description="Acidic residues" evidence="5">
    <location>
        <begin position="584"/>
        <end position="597"/>
    </location>
</feature>
<accession>A0A9W7XM42</accession>
<dbReference type="InterPro" id="IPR041106">
    <property type="entry name" value="XRN1_D2_D3"/>
</dbReference>
<dbReference type="Gene3D" id="1.25.40.1050">
    <property type="match status" value="1"/>
</dbReference>
<evidence type="ECO:0000259" key="7">
    <source>
        <dbReference type="Pfam" id="PF17846"/>
    </source>
</evidence>
<feature type="region of interest" description="Disordered" evidence="5">
    <location>
        <begin position="410"/>
        <end position="440"/>
    </location>
</feature>
<keyword evidence="2" id="KW-0378">Hydrolase</keyword>
<dbReference type="GO" id="GO:0000956">
    <property type="term" value="P:nuclear-transcribed mRNA catabolic process"/>
    <property type="evidence" value="ECO:0007669"/>
    <property type="project" value="TreeGrafter"/>
</dbReference>
<evidence type="ECO:0000313" key="12">
    <source>
        <dbReference type="Proteomes" id="UP001145021"/>
    </source>
</evidence>
<feature type="compositionally biased region" description="Low complexity" evidence="5">
    <location>
        <begin position="1772"/>
        <end position="1787"/>
    </location>
</feature>
<proteinExistence type="inferred from homology"/>
<dbReference type="GO" id="GO:0016075">
    <property type="term" value="P:rRNA catabolic process"/>
    <property type="evidence" value="ECO:0007669"/>
    <property type="project" value="TreeGrafter"/>
</dbReference>
<feature type="compositionally biased region" description="Gly residues" evidence="5">
    <location>
        <begin position="1821"/>
        <end position="1835"/>
    </location>
</feature>
<feature type="domain" description="Exoribonuclease Xrn1 D2/D3" evidence="10">
    <location>
        <begin position="1151"/>
        <end position="1401"/>
    </location>
</feature>
<dbReference type="Pfam" id="PF03159">
    <property type="entry name" value="XRN_N"/>
    <property type="match status" value="1"/>
</dbReference>
<evidence type="ECO:0000256" key="4">
    <source>
        <dbReference type="ARBA" id="ARBA00038299"/>
    </source>
</evidence>
<evidence type="ECO:0000256" key="1">
    <source>
        <dbReference type="ARBA" id="ARBA00022722"/>
    </source>
</evidence>
<feature type="region of interest" description="Disordered" evidence="5">
    <location>
        <begin position="580"/>
        <end position="602"/>
    </location>
</feature>
<dbReference type="Pfam" id="PF17846">
    <property type="entry name" value="XRN_M"/>
    <property type="match status" value="2"/>
</dbReference>
<dbReference type="GO" id="GO:0003723">
    <property type="term" value="F:RNA binding"/>
    <property type="evidence" value="ECO:0007669"/>
    <property type="project" value="TreeGrafter"/>
</dbReference>
<dbReference type="CDD" id="cd18673">
    <property type="entry name" value="PIN_XRN1-2-like"/>
    <property type="match status" value="1"/>
</dbReference>
<evidence type="ECO:0000256" key="2">
    <source>
        <dbReference type="ARBA" id="ARBA00022801"/>
    </source>
</evidence>
<feature type="compositionally biased region" description="Basic residues" evidence="5">
    <location>
        <begin position="424"/>
        <end position="434"/>
    </location>
</feature>
<protein>
    <submittedName>
        <fullName evidence="11">Exonuclease II Exo2</fullName>
    </submittedName>
</protein>
<feature type="domain" description="Xrn1 helical" evidence="7">
    <location>
        <begin position="714"/>
        <end position="862"/>
    </location>
</feature>
<dbReference type="Pfam" id="PF18334">
    <property type="entry name" value="XRN1_D2_D3"/>
    <property type="match status" value="1"/>
</dbReference>
<dbReference type="InterPro" id="IPR047007">
    <property type="entry name" value="XRN1_D1_sf"/>
</dbReference>
<dbReference type="EMBL" id="JANBOH010000079">
    <property type="protein sequence ID" value="KAJ1646013.1"/>
    <property type="molecule type" value="Genomic_DNA"/>
</dbReference>
<evidence type="ECO:0000259" key="8">
    <source>
        <dbReference type="Pfam" id="PF18129"/>
    </source>
</evidence>
<dbReference type="PANTHER" id="PTHR12341:SF7">
    <property type="entry name" value="5'-3' EXORIBONUCLEASE 1"/>
    <property type="match status" value="1"/>
</dbReference>
<evidence type="ECO:0000259" key="6">
    <source>
        <dbReference type="Pfam" id="PF03159"/>
    </source>
</evidence>
<dbReference type="InterPro" id="IPR041385">
    <property type="entry name" value="SH3_12"/>
</dbReference>
<evidence type="ECO:0000256" key="3">
    <source>
        <dbReference type="ARBA" id="ARBA00022839"/>
    </source>
</evidence>
<feature type="domain" description="5'-3' exoribonuclease 1 SH3-like" evidence="8">
    <location>
        <begin position="1425"/>
        <end position="1525"/>
    </location>
</feature>
<dbReference type="PANTHER" id="PTHR12341">
    <property type="entry name" value="5'-&gt;3' EXORIBONUCLEASE"/>
    <property type="match status" value="1"/>
</dbReference>
<gene>
    <name evidence="11" type="primary">exo2_1</name>
    <name evidence="11" type="ORF">LPJ64_002477</name>
</gene>
<evidence type="ECO:0000256" key="5">
    <source>
        <dbReference type="SAM" id="MobiDB-lite"/>
    </source>
</evidence>
<comment type="caution">
    <text evidence="11">The sequence shown here is derived from an EMBL/GenBank/DDBJ whole genome shotgun (WGS) entry which is preliminary data.</text>
</comment>
<name>A0A9W7XM42_9FUNG</name>
<comment type="similarity">
    <text evidence="4">Belongs to the 5'-3' exonuclease family.</text>
</comment>
<feature type="region of interest" description="Disordered" evidence="5">
    <location>
        <begin position="1765"/>
        <end position="1847"/>
    </location>
</feature>
<dbReference type="Gene3D" id="2.170.260.40">
    <property type="match status" value="1"/>
</dbReference>
<keyword evidence="1" id="KW-0540">Nuclease</keyword>